<evidence type="ECO:0000256" key="15">
    <source>
        <dbReference type="RuleBase" id="RU362114"/>
    </source>
</evidence>
<evidence type="ECO:0000256" key="16">
    <source>
        <dbReference type="SAM" id="MobiDB-lite"/>
    </source>
</evidence>
<feature type="domain" description="BRCT" evidence="17">
    <location>
        <begin position="13"/>
        <end position="107"/>
    </location>
</feature>
<dbReference type="GO" id="GO:0008270">
    <property type="term" value="F:zinc ion binding"/>
    <property type="evidence" value="ECO:0007669"/>
    <property type="project" value="UniProtKB-KW"/>
</dbReference>
<feature type="compositionally biased region" description="Basic and acidic residues" evidence="16">
    <location>
        <begin position="151"/>
        <end position="163"/>
    </location>
</feature>
<dbReference type="InterPro" id="IPR001357">
    <property type="entry name" value="BRCT_dom"/>
</dbReference>
<dbReference type="SMART" id="SM00292">
    <property type="entry name" value="BRCT"/>
    <property type="match status" value="1"/>
</dbReference>
<dbReference type="Proteomes" id="UP001369815">
    <property type="component" value="Unassembled WGS sequence"/>
</dbReference>
<evidence type="ECO:0000256" key="14">
    <source>
        <dbReference type="ARBA" id="ARBA00033987"/>
    </source>
</evidence>
<evidence type="ECO:0000256" key="6">
    <source>
        <dbReference type="ARBA" id="ARBA00022737"/>
    </source>
</evidence>
<dbReference type="EC" id="2.4.2.-" evidence="15"/>
<organism evidence="21 22">
    <name type="scientific">Daldinia eschscholtzii</name>
    <dbReference type="NCBI Taxonomy" id="292717"/>
    <lineage>
        <taxon>Eukaryota</taxon>
        <taxon>Fungi</taxon>
        <taxon>Dikarya</taxon>
        <taxon>Ascomycota</taxon>
        <taxon>Pezizomycotina</taxon>
        <taxon>Sordariomycetes</taxon>
        <taxon>Xylariomycetidae</taxon>
        <taxon>Xylariales</taxon>
        <taxon>Hypoxylaceae</taxon>
        <taxon>Daldinia</taxon>
    </lineage>
</organism>
<evidence type="ECO:0000259" key="18">
    <source>
        <dbReference type="PROSITE" id="PS51059"/>
    </source>
</evidence>
<evidence type="ECO:0000256" key="4">
    <source>
        <dbReference type="ARBA" id="ARBA00022695"/>
    </source>
</evidence>
<dbReference type="PANTHER" id="PTHR10459:SF60">
    <property type="entry name" value="POLY [ADP-RIBOSE] POLYMERASE 2"/>
    <property type="match status" value="1"/>
</dbReference>
<keyword evidence="3 15" id="KW-0808">Transferase</keyword>
<dbReference type="InterPro" id="IPR050800">
    <property type="entry name" value="ARTD/PARP"/>
</dbReference>
<keyword evidence="10 15" id="KW-0520">NAD</keyword>
<dbReference type="Pfam" id="PF00644">
    <property type="entry name" value="PARP"/>
    <property type="match status" value="1"/>
</dbReference>
<keyword evidence="2 15" id="KW-0328">Glycosyltransferase</keyword>
<dbReference type="InterPro" id="IPR036420">
    <property type="entry name" value="BRCT_dom_sf"/>
</dbReference>
<dbReference type="FunFam" id="1.20.142.10:FF:000002">
    <property type="entry name" value="Poly [ADP-ribose] polymerase"/>
    <property type="match status" value="1"/>
</dbReference>
<evidence type="ECO:0000256" key="1">
    <source>
        <dbReference type="ARBA" id="ARBA00004123"/>
    </source>
</evidence>
<feature type="domain" description="PARP catalytic" evidence="18">
    <location>
        <begin position="478"/>
        <end position="713"/>
    </location>
</feature>
<reference evidence="21 22" key="1">
    <citation type="journal article" date="2024" name="Front Chem Biol">
        <title>Unveiling the potential of Daldinia eschscholtzii MFLUCC 19-0629 through bioactivity and bioinformatics studies for enhanced sustainable agriculture production.</title>
        <authorList>
            <person name="Brooks S."/>
            <person name="Weaver J.A."/>
            <person name="Klomchit A."/>
            <person name="Alharthi S.A."/>
            <person name="Onlamun T."/>
            <person name="Nurani R."/>
            <person name="Vong T.K."/>
            <person name="Alberti F."/>
            <person name="Greco C."/>
        </authorList>
    </citation>
    <scope>NUCLEOTIDE SEQUENCE [LARGE SCALE GENOMIC DNA]</scope>
    <source>
        <strain evidence="21">MFLUCC 19-0629</strain>
    </source>
</reference>
<accession>A0AAX6N010</accession>
<dbReference type="FunFam" id="2.20.140.10:FF:000001">
    <property type="entry name" value="Poly [ADP-ribose] polymerase"/>
    <property type="match status" value="1"/>
</dbReference>
<evidence type="ECO:0000259" key="19">
    <source>
        <dbReference type="PROSITE" id="PS51060"/>
    </source>
</evidence>
<feature type="domain" description="WGR" evidence="20">
    <location>
        <begin position="214"/>
        <end position="309"/>
    </location>
</feature>
<keyword evidence="11" id="KW-0238">DNA-binding</keyword>
<dbReference type="Gene3D" id="2.20.140.10">
    <property type="entry name" value="WGR domain"/>
    <property type="match status" value="1"/>
</dbReference>
<evidence type="ECO:0000256" key="3">
    <source>
        <dbReference type="ARBA" id="ARBA00022679"/>
    </source>
</evidence>
<comment type="caution">
    <text evidence="21">The sequence shown here is derived from an EMBL/GenBank/DDBJ whole genome shotgun (WGS) entry which is preliminary data.</text>
</comment>
<dbReference type="Pfam" id="PF05406">
    <property type="entry name" value="WGR"/>
    <property type="match status" value="1"/>
</dbReference>
<dbReference type="GO" id="GO:0006302">
    <property type="term" value="P:double-strand break repair"/>
    <property type="evidence" value="ECO:0007669"/>
    <property type="project" value="TreeGrafter"/>
</dbReference>
<feature type="domain" description="PARP alpha-helical" evidence="19">
    <location>
        <begin position="344"/>
        <end position="470"/>
    </location>
</feature>
<dbReference type="SUPFAM" id="SSF142921">
    <property type="entry name" value="WGR domain-like"/>
    <property type="match status" value="1"/>
</dbReference>
<name>A0AAX6N010_9PEZI</name>
<evidence type="ECO:0000256" key="11">
    <source>
        <dbReference type="ARBA" id="ARBA00023125"/>
    </source>
</evidence>
<dbReference type="CDD" id="cd07997">
    <property type="entry name" value="WGR_PARP"/>
    <property type="match status" value="1"/>
</dbReference>
<evidence type="ECO:0000256" key="9">
    <source>
        <dbReference type="ARBA" id="ARBA00022833"/>
    </source>
</evidence>
<feature type="region of interest" description="Disordered" evidence="16">
    <location>
        <begin position="101"/>
        <end position="187"/>
    </location>
</feature>
<dbReference type="SUPFAM" id="SSF52113">
    <property type="entry name" value="BRCT domain"/>
    <property type="match status" value="1"/>
</dbReference>
<dbReference type="InterPro" id="IPR012317">
    <property type="entry name" value="Poly(ADP-ribose)pol_cat_dom"/>
</dbReference>
<dbReference type="Gene3D" id="1.20.142.10">
    <property type="entry name" value="Poly(ADP-ribose) polymerase, regulatory domain"/>
    <property type="match status" value="1"/>
</dbReference>
<dbReference type="GO" id="GO:0003677">
    <property type="term" value="F:DNA binding"/>
    <property type="evidence" value="ECO:0007669"/>
    <property type="project" value="UniProtKB-KW"/>
</dbReference>
<feature type="compositionally biased region" description="Basic and acidic residues" evidence="16">
    <location>
        <begin position="326"/>
        <end position="337"/>
    </location>
</feature>
<protein>
    <recommendedName>
        <fullName evidence="15">Poly [ADP-ribose] polymerase</fullName>
        <shortName evidence="15">PARP</shortName>
        <ecNumber evidence="15">2.4.2.-</ecNumber>
    </recommendedName>
</protein>
<keyword evidence="22" id="KW-1185">Reference proteome</keyword>
<dbReference type="InterPro" id="IPR008893">
    <property type="entry name" value="WGR_domain"/>
</dbReference>
<evidence type="ECO:0000313" key="22">
    <source>
        <dbReference type="Proteomes" id="UP001369815"/>
    </source>
</evidence>
<feature type="region of interest" description="Disordered" evidence="16">
    <location>
        <begin position="290"/>
        <end position="309"/>
    </location>
</feature>
<keyword evidence="12" id="KW-0539">Nucleus</keyword>
<dbReference type="Gene3D" id="3.90.228.10">
    <property type="match status" value="1"/>
</dbReference>
<keyword evidence="4" id="KW-0548">Nucleotidyltransferase</keyword>
<dbReference type="SUPFAM" id="SSF47587">
    <property type="entry name" value="Domain of poly(ADP-ribose) polymerase"/>
    <property type="match status" value="1"/>
</dbReference>
<feature type="compositionally biased region" description="Low complexity" evidence="16">
    <location>
        <begin position="109"/>
        <end position="134"/>
    </location>
</feature>
<comment type="subcellular location">
    <subcellularLocation>
        <location evidence="1">Nucleus</location>
    </subcellularLocation>
</comment>
<dbReference type="GO" id="GO:0003950">
    <property type="term" value="F:NAD+ poly-ADP-ribosyltransferase activity"/>
    <property type="evidence" value="ECO:0007669"/>
    <property type="project" value="UniProtKB-UniRule"/>
</dbReference>
<evidence type="ECO:0000259" key="20">
    <source>
        <dbReference type="PROSITE" id="PS51977"/>
    </source>
</evidence>
<evidence type="ECO:0000259" key="17">
    <source>
        <dbReference type="PROSITE" id="PS50172"/>
    </source>
</evidence>
<evidence type="ECO:0000256" key="2">
    <source>
        <dbReference type="ARBA" id="ARBA00022676"/>
    </source>
</evidence>
<dbReference type="AlphaFoldDB" id="A0AAX6N010"/>
<feature type="region of interest" description="Disordered" evidence="16">
    <location>
        <begin position="316"/>
        <end position="337"/>
    </location>
</feature>
<dbReference type="PROSITE" id="PS51977">
    <property type="entry name" value="WGR"/>
    <property type="match status" value="1"/>
</dbReference>
<dbReference type="GO" id="GO:0070212">
    <property type="term" value="P:protein poly-ADP-ribosylation"/>
    <property type="evidence" value="ECO:0007669"/>
    <property type="project" value="TreeGrafter"/>
</dbReference>
<feature type="compositionally biased region" description="Basic and acidic residues" evidence="16">
    <location>
        <begin position="170"/>
        <end position="187"/>
    </location>
</feature>
<dbReference type="Gene3D" id="3.40.50.10190">
    <property type="entry name" value="BRCT domain"/>
    <property type="match status" value="1"/>
</dbReference>
<dbReference type="GO" id="GO:0005730">
    <property type="term" value="C:nucleolus"/>
    <property type="evidence" value="ECO:0007669"/>
    <property type="project" value="TreeGrafter"/>
</dbReference>
<dbReference type="Pfam" id="PF02877">
    <property type="entry name" value="PARP_reg"/>
    <property type="match status" value="1"/>
</dbReference>
<evidence type="ECO:0000313" key="21">
    <source>
        <dbReference type="EMBL" id="KAK6958228.1"/>
    </source>
</evidence>
<dbReference type="PROSITE" id="PS51060">
    <property type="entry name" value="PARP_ALPHA_HD"/>
    <property type="match status" value="1"/>
</dbReference>
<dbReference type="PROSITE" id="PS51059">
    <property type="entry name" value="PARP_CATALYTIC"/>
    <property type="match status" value="1"/>
</dbReference>
<keyword evidence="6" id="KW-0677">Repeat</keyword>
<evidence type="ECO:0000256" key="10">
    <source>
        <dbReference type="ARBA" id="ARBA00023027"/>
    </source>
</evidence>
<evidence type="ECO:0000256" key="7">
    <source>
        <dbReference type="ARBA" id="ARBA00022765"/>
    </source>
</evidence>
<comment type="catalytic activity">
    <reaction evidence="14">
        <text>NAD(+) + (ADP-D-ribosyl)n-acceptor = nicotinamide + (ADP-D-ribosyl)n+1-acceptor + H(+).</text>
        <dbReference type="EC" id="2.4.2.30"/>
    </reaction>
</comment>
<evidence type="ECO:0000256" key="5">
    <source>
        <dbReference type="ARBA" id="ARBA00022723"/>
    </source>
</evidence>
<evidence type="ECO:0000256" key="8">
    <source>
        <dbReference type="ARBA" id="ARBA00022771"/>
    </source>
</evidence>
<dbReference type="InterPro" id="IPR004102">
    <property type="entry name" value="Poly(ADP-ribose)pol_reg_dom"/>
</dbReference>
<keyword evidence="7" id="KW-0013">ADP-ribosylation</keyword>
<dbReference type="Pfam" id="PF00533">
    <property type="entry name" value="BRCT"/>
    <property type="match status" value="1"/>
</dbReference>
<dbReference type="PROSITE" id="PS50172">
    <property type="entry name" value="BRCT"/>
    <property type="match status" value="1"/>
</dbReference>
<dbReference type="EMBL" id="JBANMG010000001">
    <property type="protein sequence ID" value="KAK6958228.1"/>
    <property type="molecule type" value="Genomic_DNA"/>
</dbReference>
<dbReference type="InterPro" id="IPR036930">
    <property type="entry name" value="WGR_dom_sf"/>
</dbReference>
<evidence type="ECO:0000256" key="13">
    <source>
        <dbReference type="ARBA" id="ARBA00024347"/>
    </source>
</evidence>
<sequence length="713" mass="79483">MPPRRKAAAAKPPPPPPLEGCSIAISGTIPGRTQASIEREIINVLGAKLARSITQNTTHLVTTEADYNKPSIKVKTAQALNIPIVTFQWLEDSLNKAARMTESSYGIGSSQPQSQPQLQSQSQAQSQSQSQSLPIQTRSTRKRPAAQTPAADKEEVGQEDVKPQAKKKAKTSEAKSQSQEEKETKEIKVADGQIAKSRDARIPLDEIADSLYSDYEVYIDDAGVIFDASLNQTNSTANNNKFYRLQVLRSLRNQFWCWTRWGRVGERGQTKTVGNGTLESALSEFNSKFKSKTGRPWTERGEPPKPGKYAFVEKSYEPDSEGEDDAKDKKSVAIKKEEEEEIPESKLARPVQELMQLIFNKQFFAATMADLNYDAVKLPLGKLSKTTISRGFQTLKDLSALLNDPTLATSQYQTNYLAATEQLSNLYFSLIPHAFGRNKPPIIRDSTLLKREIELLESLSDMKDASILMKNEKKERINELDQQFRGLGMNEMTPLDHDSAEFTQLVDYLMNTRGSTHTANYQVSQIFRIERGGEKDRLETTHTKYQDRRLLWHGSRCTNFGGILSQGLRIAPPEAPVTGYSTLLLFGKGIYLADMSSKSANYCYPSISNGHALLLLCEAELGKPMHTLVNASSSAAEDAKSKGMLSTWGQGNTGPSKWKDAECVHPSLKGVKMPDTSVKPGPTNVPNAYLLYNEYICYDISQVRLRYLLRVRM</sequence>
<proteinExistence type="inferred from homology"/>
<keyword evidence="9" id="KW-0862">Zinc</keyword>
<gene>
    <name evidence="21" type="ORF">Daesc_001023</name>
</gene>
<evidence type="ECO:0000256" key="12">
    <source>
        <dbReference type="ARBA" id="ARBA00023242"/>
    </source>
</evidence>
<keyword evidence="5" id="KW-0479">Metal-binding</keyword>
<dbReference type="PANTHER" id="PTHR10459">
    <property type="entry name" value="DNA LIGASE"/>
    <property type="match status" value="1"/>
</dbReference>
<dbReference type="CDD" id="cd01437">
    <property type="entry name" value="parp_like"/>
    <property type="match status" value="1"/>
</dbReference>
<comment type="similarity">
    <text evidence="13">Belongs to the ARTD/PARP family.</text>
</comment>
<dbReference type="GO" id="GO:1990404">
    <property type="term" value="F:NAD+-protein mono-ADP-ribosyltransferase activity"/>
    <property type="evidence" value="ECO:0007669"/>
    <property type="project" value="TreeGrafter"/>
</dbReference>
<dbReference type="GO" id="GO:0016779">
    <property type="term" value="F:nucleotidyltransferase activity"/>
    <property type="evidence" value="ECO:0007669"/>
    <property type="project" value="UniProtKB-KW"/>
</dbReference>
<dbReference type="SUPFAM" id="SSF56399">
    <property type="entry name" value="ADP-ribosylation"/>
    <property type="match status" value="1"/>
</dbReference>
<dbReference type="SMART" id="SM00773">
    <property type="entry name" value="WGR"/>
    <property type="match status" value="1"/>
</dbReference>
<keyword evidence="8" id="KW-0863">Zinc-finger</keyword>
<dbReference type="InterPro" id="IPR036616">
    <property type="entry name" value="Poly(ADP-ribose)pol_reg_dom_sf"/>
</dbReference>